<sequence>MPRIARMVVPDQKTVYHVMSRTALDGYPFSDIEKDRLVDIIKHLSRIYFADVLGYCIMGNHFHLLIQMYPETTISDEEVKKRYMLYYGNDKCFSADHIDRYKEKWSSLSEFMREIKQTFSRSFNKSRNRKGTLWSDRFKSVIVEKGNTLIHCLAYIVDLNPVRAGIVERPDDYRWNSIGYHVQTGNKDDFLSWDFGLKEFGHSDKKKLLSRYRRYVYEAGAIDRSEHKNKKTIPADIVNKERKRSYEISRVDRFLHRSRYFTDSGIIGSKAFVSGLYRQFKSYFLSVNEKTPKSIAGLNGIYSLKRLT</sequence>
<name>E1YJT1_9BACT</name>
<dbReference type="GO" id="GO:0004803">
    <property type="term" value="F:transposase activity"/>
    <property type="evidence" value="ECO:0007669"/>
    <property type="project" value="InterPro"/>
</dbReference>
<dbReference type="AlphaFoldDB" id="E1YJT1"/>
<reference evidence="2" key="1">
    <citation type="journal article" date="2011" name="Environ. Microbiol.">
        <title>Genomic insights into the metabolic potential of the polycyclic aromatic hydrocarbon degrading sulfate-reducing Deltaproteobacterium N47.</title>
        <authorList>
            <person name="Bergmann F."/>
            <person name="Selesi D."/>
            <person name="Weinmaier T."/>
            <person name="Tischler P."/>
            <person name="Rattei T."/>
            <person name="Meckenstock R.U."/>
        </authorList>
    </citation>
    <scope>NUCLEOTIDE SEQUENCE</scope>
</reference>
<dbReference type="EMBL" id="FR695877">
    <property type="protein sequence ID" value="CBX31535.1"/>
    <property type="molecule type" value="Genomic_DNA"/>
</dbReference>
<dbReference type="InterPro" id="IPR036515">
    <property type="entry name" value="Transposase_17_sf"/>
</dbReference>
<dbReference type="GO" id="GO:0003677">
    <property type="term" value="F:DNA binding"/>
    <property type="evidence" value="ECO:0007669"/>
    <property type="project" value="InterPro"/>
</dbReference>
<dbReference type="PANTHER" id="PTHR34322:SF2">
    <property type="entry name" value="TRANSPOSASE IS200-LIKE DOMAIN-CONTAINING PROTEIN"/>
    <property type="match status" value="1"/>
</dbReference>
<dbReference type="Pfam" id="PF01797">
    <property type="entry name" value="Y1_Tnp"/>
    <property type="match status" value="1"/>
</dbReference>
<dbReference type="GO" id="GO:0006313">
    <property type="term" value="P:DNA transposition"/>
    <property type="evidence" value="ECO:0007669"/>
    <property type="project" value="InterPro"/>
</dbReference>
<dbReference type="PANTHER" id="PTHR34322">
    <property type="entry name" value="TRANSPOSASE, Y1_TNP DOMAIN-CONTAINING"/>
    <property type="match status" value="1"/>
</dbReference>
<protein>
    <recommendedName>
        <fullName evidence="1">Transposase IS200-like domain-containing protein</fullName>
    </recommendedName>
</protein>
<dbReference type="InterPro" id="IPR002686">
    <property type="entry name" value="Transposase_17"/>
</dbReference>
<feature type="domain" description="Transposase IS200-like" evidence="1">
    <location>
        <begin position="11"/>
        <end position="159"/>
    </location>
</feature>
<dbReference type="SUPFAM" id="SSF143422">
    <property type="entry name" value="Transposase IS200-like"/>
    <property type="match status" value="1"/>
</dbReference>
<dbReference type="Gene3D" id="3.30.70.1290">
    <property type="entry name" value="Transposase IS200-like"/>
    <property type="match status" value="1"/>
</dbReference>
<gene>
    <name evidence="2" type="ORF">N47_E50470</name>
</gene>
<accession>E1YJT1</accession>
<dbReference type="SMART" id="SM01321">
    <property type="entry name" value="Y1_Tnp"/>
    <property type="match status" value="1"/>
</dbReference>
<evidence type="ECO:0000259" key="1">
    <source>
        <dbReference type="SMART" id="SM01321"/>
    </source>
</evidence>
<proteinExistence type="predicted"/>
<organism evidence="2">
    <name type="scientific">uncultured Desulfobacterium sp</name>
    <dbReference type="NCBI Taxonomy" id="201089"/>
    <lineage>
        <taxon>Bacteria</taxon>
        <taxon>Pseudomonadati</taxon>
        <taxon>Thermodesulfobacteriota</taxon>
        <taxon>Desulfobacteria</taxon>
        <taxon>Desulfobacterales</taxon>
        <taxon>Desulfobacteriaceae</taxon>
        <taxon>Desulfobacterium</taxon>
        <taxon>environmental samples</taxon>
    </lineage>
</organism>
<evidence type="ECO:0000313" key="2">
    <source>
        <dbReference type="EMBL" id="CBX31535.1"/>
    </source>
</evidence>